<dbReference type="Pfam" id="PF13712">
    <property type="entry name" value="Glyco_tranf_2_5"/>
    <property type="match status" value="1"/>
</dbReference>
<dbReference type="Gene3D" id="3.90.550.10">
    <property type="entry name" value="Spore Coat Polysaccharide Biosynthesis Protein SpsA, Chain A"/>
    <property type="match status" value="2"/>
</dbReference>
<evidence type="ECO:0000259" key="2">
    <source>
        <dbReference type="Pfam" id="PF13712"/>
    </source>
</evidence>
<dbReference type="PANTHER" id="PTHR22916">
    <property type="entry name" value="GLYCOSYLTRANSFERASE"/>
    <property type="match status" value="1"/>
</dbReference>
<comment type="caution">
    <text evidence="3">The sequence shown here is derived from an EMBL/GenBank/DDBJ whole genome shotgun (WGS) entry which is preliminary data.</text>
</comment>
<proteinExistence type="predicted"/>
<dbReference type="Proteomes" id="UP000822184">
    <property type="component" value="Unassembled WGS sequence"/>
</dbReference>
<gene>
    <name evidence="3" type="ORF">BCD95_001215</name>
</gene>
<feature type="domain" description="Streptomycin biosynthesis protein StrF" evidence="2">
    <location>
        <begin position="7"/>
        <end position="217"/>
    </location>
</feature>
<feature type="domain" description="Glycosyltransferase 2-like" evidence="1">
    <location>
        <begin position="226"/>
        <end position="298"/>
    </location>
</feature>
<dbReference type="SUPFAM" id="SSF53448">
    <property type="entry name" value="Nucleotide-diphospho-sugar transferases"/>
    <property type="match status" value="2"/>
</dbReference>
<dbReference type="Pfam" id="PF00535">
    <property type="entry name" value="Glycos_transf_2"/>
    <property type="match status" value="2"/>
</dbReference>
<dbReference type="PANTHER" id="PTHR22916:SF3">
    <property type="entry name" value="UDP-GLCNAC:BETAGAL BETA-1,3-N-ACETYLGLUCOSAMINYLTRANSFERASE-LIKE PROTEIN 1"/>
    <property type="match status" value="1"/>
</dbReference>
<accession>A0AAE5H1I4</accession>
<organism evidence="3 4">
    <name type="scientific">Clostridium beijerinckii</name>
    <name type="common">Clostridium MP</name>
    <dbReference type="NCBI Taxonomy" id="1520"/>
    <lineage>
        <taxon>Bacteria</taxon>
        <taxon>Bacillati</taxon>
        <taxon>Bacillota</taxon>
        <taxon>Clostridia</taxon>
        <taxon>Eubacteriales</taxon>
        <taxon>Clostridiaceae</taxon>
        <taxon>Clostridium</taxon>
    </lineage>
</organism>
<dbReference type="RefSeq" id="WP_173715267.1">
    <property type="nucleotide sequence ID" value="NZ_JABTDW010000001.1"/>
</dbReference>
<reference evidence="3" key="1">
    <citation type="submission" date="2020-06" db="EMBL/GenBank/DDBJ databases">
        <title>Genomic insights into acetone-butanol-ethanol (ABE) fermentation by sequencing solventogenic clostridia strains.</title>
        <authorList>
            <person name="Brown S."/>
        </authorList>
    </citation>
    <scope>NUCLEOTIDE SEQUENCE</scope>
    <source>
        <strain evidence="3">DJ123</strain>
    </source>
</reference>
<sequence>MNNKKICFVTCVNNDRQYKECLLYINNLKIPEGYEIDYISIKEVGSITSGYNAAMNGTDAKYKVYLHQDTYIINENFIYDMLNIFNQDDEIGMIGVAGAKTIPTNAIWWESIHKYGKVYESHTGNMELLAFNNIEKNYEEVKAIDGLIMITQYDLPWREDIFEGWHFYDTSQSVEFNLAGYKVVVPKQDECWCIHDCGLVNTKNNYDFYRNIFLDEYSKNIYPLVSILIPAYNKADFLEIGLKSVLDQTYRNIEIIICDDSTSDEVEEMLEQYINKFKNIIYRRNKNDKNFISSINEGDSELKNLEGNSNAIKNFNKCLQLSKGEYVNFLMDDDIFFKDKISKMINYYIEYDDIKLVTSYRKIINKDGEILNDIKSTQRLTQNDSIIDGNNLVKILCEHMLNFIGEPTTVLFKKRDLKENLFGEFDEKIYYCNVDVAAWFNLILNGKVAYISEALSYMRIHDDMRSQKASVIILGNIEWYNIFMSLLKLNFYNKDDIKKLMNGWLIEIKYLLNLLTERKENIEYRELLYCIENAKQYLIN</sequence>
<protein>
    <submittedName>
        <fullName evidence="3">Glycosyltransferase involved in cell wall biosynthesis</fullName>
    </submittedName>
</protein>
<dbReference type="EMBL" id="JABTDW010000001">
    <property type="protein sequence ID" value="NSB12956.1"/>
    <property type="molecule type" value="Genomic_DNA"/>
</dbReference>
<dbReference type="GO" id="GO:0016758">
    <property type="term" value="F:hexosyltransferase activity"/>
    <property type="evidence" value="ECO:0007669"/>
    <property type="project" value="UniProtKB-ARBA"/>
</dbReference>
<dbReference type="AlphaFoldDB" id="A0AAE5H1I4"/>
<evidence type="ECO:0000313" key="4">
    <source>
        <dbReference type="Proteomes" id="UP000822184"/>
    </source>
</evidence>
<dbReference type="InterPro" id="IPR059123">
    <property type="entry name" value="StrF_dom"/>
</dbReference>
<evidence type="ECO:0000259" key="1">
    <source>
        <dbReference type="Pfam" id="PF00535"/>
    </source>
</evidence>
<feature type="domain" description="Glycosyltransferase 2-like" evidence="1">
    <location>
        <begin position="302"/>
        <end position="371"/>
    </location>
</feature>
<dbReference type="InterPro" id="IPR029044">
    <property type="entry name" value="Nucleotide-diphossugar_trans"/>
</dbReference>
<evidence type="ECO:0000313" key="3">
    <source>
        <dbReference type="EMBL" id="NSB12956.1"/>
    </source>
</evidence>
<dbReference type="InterPro" id="IPR001173">
    <property type="entry name" value="Glyco_trans_2-like"/>
</dbReference>
<name>A0AAE5H1I4_CLOBE</name>